<feature type="domain" description="Chitin-binding type-1" evidence="11">
    <location>
        <begin position="152"/>
        <end position="203"/>
    </location>
</feature>
<evidence type="ECO:0000256" key="10">
    <source>
        <dbReference type="SAM" id="SignalP"/>
    </source>
</evidence>
<organism evidence="12 13">
    <name type="scientific">Sporormia fimetaria CBS 119925</name>
    <dbReference type="NCBI Taxonomy" id="1340428"/>
    <lineage>
        <taxon>Eukaryota</taxon>
        <taxon>Fungi</taxon>
        <taxon>Dikarya</taxon>
        <taxon>Ascomycota</taxon>
        <taxon>Pezizomycotina</taxon>
        <taxon>Dothideomycetes</taxon>
        <taxon>Pleosporomycetidae</taxon>
        <taxon>Pleosporales</taxon>
        <taxon>Sporormiaceae</taxon>
        <taxon>Sporormia</taxon>
    </lineage>
</organism>
<evidence type="ECO:0000256" key="8">
    <source>
        <dbReference type="PROSITE-ProRule" id="PRU00261"/>
    </source>
</evidence>
<evidence type="ECO:0000256" key="5">
    <source>
        <dbReference type="ARBA" id="ARBA00022801"/>
    </source>
</evidence>
<dbReference type="GO" id="GO:0016787">
    <property type="term" value="F:hydrolase activity"/>
    <property type="evidence" value="ECO:0007669"/>
    <property type="project" value="UniProtKB-KW"/>
</dbReference>
<evidence type="ECO:0000256" key="9">
    <source>
        <dbReference type="SAM" id="MobiDB-lite"/>
    </source>
</evidence>
<evidence type="ECO:0000256" key="1">
    <source>
        <dbReference type="ARBA" id="ARBA00001941"/>
    </source>
</evidence>
<keyword evidence="6" id="KW-0119">Carbohydrate metabolism</keyword>
<feature type="domain" description="Chitin-binding type-1" evidence="11">
    <location>
        <begin position="80"/>
        <end position="124"/>
    </location>
</feature>
<feature type="signal peptide" evidence="10">
    <location>
        <begin position="1"/>
        <end position="17"/>
    </location>
</feature>
<feature type="disulfide bond" evidence="8">
    <location>
        <begin position="41"/>
        <end position="55"/>
    </location>
</feature>
<feature type="compositionally biased region" description="Low complexity" evidence="9">
    <location>
        <begin position="205"/>
        <end position="229"/>
    </location>
</feature>
<dbReference type="PANTHER" id="PTHR46471:SF2">
    <property type="entry name" value="CHITIN DEACETYLASE-RELATED"/>
    <property type="match status" value="1"/>
</dbReference>
<feature type="domain" description="Chitin-binding type-1" evidence="11">
    <location>
        <begin position="22"/>
        <end position="68"/>
    </location>
</feature>
<dbReference type="GO" id="GO:0008061">
    <property type="term" value="F:chitin binding"/>
    <property type="evidence" value="ECO:0007669"/>
    <property type="project" value="UniProtKB-UniRule"/>
</dbReference>
<feature type="chain" id="PRO_5025656568" evidence="10">
    <location>
        <begin position="18"/>
        <end position="493"/>
    </location>
</feature>
<dbReference type="PANTHER" id="PTHR46471">
    <property type="entry name" value="CHITIN DEACETYLASE"/>
    <property type="match status" value="1"/>
</dbReference>
<keyword evidence="7" id="KW-0170">Cobalt</keyword>
<accession>A0A6A6UYZ2</accession>
<dbReference type="GO" id="GO:0046872">
    <property type="term" value="F:metal ion binding"/>
    <property type="evidence" value="ECO:0007669"/>
    <property type="project" value="UniProtKB-KW"/>
</dbReference>
<keyword evidence="5" id="KW-0378">Hydrolase</keyword>
<dbReference type="Gene3D" id="2.60.120.260">
    <property type="entry name" value="Galactose-binding domain-like"/>
    <property type="match status" value="1"/>
</dbReference>
<comment type="caution">
    <text evidence="8">Lacks conserved residue(s) required for the propagation of feature annotation.</text>
</comment>
<evidence type="ECO:0000256" key="4">
    <source>
        <dbReference type="ARBA" id="ARBA00022729"/>
    </source>
</evidence>
<dbReference type="CDD" id="cd11618">
    <property type="entry name" value="ChtBD1_1"/>
    <property type="match status" value="3"/>
</dbReference>
<evidence type="ECO:0000313" key="12">
    <source>
        <dbReference type="EMBL" id="KAF2743395.1"/>
    </source>
</evidence>
<sequence length="493" mass="49989">MKGSLCILLASASVALGRISRDGSCGGKTGQTCLNSVFGSCCSQHGYCGDSPAYCATGCQSKWGTCTNSETPQPARISKNGQCGNGVTCLGSSFGDCCSQYGYCGRTKDYCGKGCNPLFGTCTSAPTTGHTNNPTPTSQSSAPSATGVVSTNARCGYTYDAMPGGMTCLGSKFGDCCSQYGYCGSSEGYCGTGCQSEFGSCAGQSSSSSSSSTQEPTTSSSTENPTPSTALSETTSEVASPTSEAPATPSCTTNFVTDPGFEAGQASPWRWTIEDDWGAAGVGTALPSISADAGSSFFRIVAESMPTAVLSQKLVGLKAGTVVSCGARYAVANIVPNYASIDQSEVFVEISVGGKICTETSSTSNHEWKMTEVKWGSTGSVTVESDEPELVITVVPQNYGSDLYVGLDSISIVGVQACEGGSESPTTTATTLETVVSSSTSSATDAPSATPEPTCTPNLGACTFERPDLCCGQICVAPGFGGNTNAFPACIGA</sequence>
<keyword evidence="8" id="KW-1015">Disulfide bond</keyword>
<dbReference type="SUPFAM" id="SSF57016">
    <property type="entry name" value="Plant lectins/antimicrobial peptides"/>
    <property type="match status" value="3"/>
</dbReference>
<dbReference type="Proteomes" id="UP000799440">
    <property type="component" value="Unassembled WGS sequence"/>
</dbReference>
<dbReference type="InterPro" id="IPR001002">
    <property type="entry name" value="Chitin-bd_1"/>
</dbReference>
<feature type="disulfide bond" evidence="8">
    <location>
        <begin position="176"/>
        <end position="190"/>
    </location>
</feature>
<feature type="region of interest" description="Disordered" evidence="9">
    <location>
        <begin position="205"/>
        <end position="252"/>
    </location>
</feature>
<evidence type="ECO:0000259" key="11">
    <source>
        <dbReference type="PROSITE" id="PS50941"/>
    </source>
</evidence>
<dbReference type="AlphaFoldDB" id="A0A6A6UYZ2"/>
<keyword evidence="3" id="KW-0479">Metal-binding</keyword>
<evidence type="ECO:0000256" key="2">
    <source>
        <dbReference type="ARBA" id="ARBA00022669"/>
    </source>
</evidence>
<evidence type="ECO:0000256" key="6">
    <source>
        <dbReference type="ARBA" id="ARBA00023277"/>
    </source>
</evidence>
<reference evidence="12" key="1">
    <citation type="journal article" date="2020" name="Stud. Mycol.">
        <title>101 Dothideomycetes genomes: a test case for predicting lifestyles and emergence of pathogens.</title>
        <authorList>
            <person name="Haridas S."/>
            <person name="Albert R."/>
            <person name="Binder M."/>
            <person name="Bloem J."/>
            <person name="Labutti K."/>
            <person name="Salamov A."/>
            <person name="Andreopoulos B."/>
            <person name="Baker S."/>
            <person name="Barry K."/>
            <person name="Bills G."/>
            <person name="Bluhm B."/>
            <person name="Cannon C."/>
            <person name="Castanera R."/>
            <person name="Culley D."/>
            <person name="Daum C."/>
            <person name="Ezra D."/>
            <person name="Gonzalez J."/>
            <person name="Henrissat B."/>
            <person name="Kuo A."/>
            <person name="Liang C."/>
            <person name="Lipzen A."/>
            <person name="Lutzoni F."/>
            <person name="Magnuson J."/>
            <person name="Mondo S."/>
            <person name="Nolan M."/>
            <person name="Ohm R."/>
            <person name="Pangilinan J."/>
            <person name="Park H.-J."/>
            <person name="Ramirez L."/>
            <person name="Alfaro M."/>
            <person name="Sun H."/>
            <person name="Tritt A."/>
            <person name="Yoshinaga Y."/>
            <person name="Zwiers L.-H."/>
            <person name="Turgeon B."/>
            <person name="Goodwin S."/>
            <person name="Spatafora J."/>
            <person name="Crous P."/>
            <person name="Grigoriev I."/>
        </authorList>
    </citation>
    <scope>NUCLEOTIDE SEQUENCE</scope>
    <source>
        <strain evidence="12">CBS 119925</strain>
    </source>
</reference>
<gene>
    <name evidence="12" type="ORF">M011DRAFT_529108</name>
</gene>
<feature type="disulfide bond" evidence="8">
    <location>
        <begin position="83"/>
        <end position="98"/>
    </location>
</feature>
<feature type="compositionally biased region" description="Polar residues" evidence="9">
    <location>
        <begin position="230"/>
        <end position="252"/>
    </location>
</feature>
<comment type="cofactor">
    <cofactor evidence="1">
        <name>Co(2+)</name>
        <dbReference type="ChEBI" id="CHEBI:48828"/>
    </cofactor>
</comment>
<name>A0A6A6UYZ2_9PLEO</name>
<dbReference type="Gene3D" id="3.30.60.10">
    <property type="entry name" value="Endochitinase-like"/>
    <property type="match status" value="3"/>
</dbReference>
<protein>
    <submittedName>
        <fullName evidence="12">Carbohydrate-binding module family 18 protein</fullName>
    </submittedName>
</protein>
<feature type="disulfide bond" evidence="8">
    <location>
        <begin position="97"/>
        <end position="111"/>
    </location>
</feature>
<evidence type="ECO:0000256" key="7">
    <source>
        <dbReference type="ARBA" id="ARBA00023285"/>
    </source>
</evidence>
<dbReference type="SMART" id="SM00270">
    <property type="entry name" value="ChtBD1"/>
    <property type="match status" value="3"/>
</dbReference>
<dbReference type="OrthoDB" id="1193027at2759"/>
<keyword evidence="4 10" id="KW-0732">Signal</keyword>
<keyword evidence="13" id="KW-1185">Reference proteome</keyword>
<dbReference type="EMBL" id="MU006597">
    <property type="protein sequence ID" value="KAF2743395.1"/>
    <property type="molecule type" value="Genomic_DNA"/>
</dbReference>
<dbReference type="InterPro" id="IPR036861">
    <property type="entry name" value="Endochitinase-like_sf"/>
</dbReference>
<keyword evidence="2 8" id="KW-0147">Chitin-binding</keyword>
<proteinExistence type="predicted"/>
<evidence type="ECO:0000313" key="13">
    <source>
        <dbReference type="Proteomes" id="UP000799440"/>
    </source>
</evidence>
<dbReference type="PROSITE" id="PS50941">
    <property type="entry name" value="CHIT_BIND_I_2"/>
    <property type="match status" value="3"/>
</dbReference>
<evidence type="ECO:0000256" key="3">
    <source>
        <dbReference type="ARBA" id="ARBA00022723"/>
    </source>
</evidence>